<dbReference type="SMART" id="SM00382">
    <property type="entry name" value="AAA"/>
    <property type="match status" value="1"/>
</dbReference>
<accession>A0A3P1SER7</accession>
<dbReference type="Gene3D" id="3.40.50.300">
    <property type="entry name" value="P-loop containing nucleotide triphosphate hydrolases"/>
    <property type="match status" value="1"/>
</dbReference>
<dbReference type="SUPFAM" id="SSF52540">
    <property type="entry name" value="P-loop containing nucleoside triphosphate hydrolases"/>
    <property type="match status" value="1"/>
</dbReference>
<evidence type="ECO:0000313" key="13">
    <source>
        <dbReference type="EMBL" id="RRC95245.1"/>
    </source>
</evidence>
<feature type="region of interest" description="Disordered" evidence="10">
    <location>
        <begin position="496"/>
        <end position="534"/>
    </location>
</feature>
<evidence type="ECO:0000256" key="3">
    <source>
        <dbReference type="ARBA" id="ARBA00022475"/>
    </source>
</evidence>
<keyword evidence="8 11" id="KW-0472">Membrane</keyword>
<dbReference type="SUPFAM" id="SSF141571">
    <property type="entry name" value="Pentapeptide repeat-like"/>
    <property type="match status" value="1"/>
</dbReference>
<keyword evidence="4 11" id="KW-0812">Transmembrane</keyword>
<dbReference type="EMBL" id="RQZF01000005">
    <property type="protein sequence ID" value="RRC95245.1"/>
    <property type="molecule type" value="Genomic_DNA"/>
</dbReference>
<feature type="transmembrane region" description="Helical" evidence="11">
    <location>
        <begin position="1120"/>
        <end position="1140"/>
    </location>
</feature>
<evidence type="ECO:0000256" key="8">
    <source>
        <dbReference type="ARBA" id="ARBA00023136"/>
    </source>
</evidence>
<evidence type="ECO:0000256" key="11">
    <source>
        <dbReference type="SAM" id="Phobius"/>
    </source>
</evidence>
<keyword evidence="2" id="KW-0813">Transport</keyword>
<comment type="similarity">
    <text evidence="9">Belongs to the ABC transporter superfamily. Macrolide exporter (TC 3.A.1.122) family.</text>
</comment>
<gene>
    <name evidence="13" type="ORF">EII11_06315</name>
</gene>
<feature type="domain" description="ABC transporter" evidence="12">
    <location>
        <begin position="2"/>
        <end position="240"/>
    </location>
</feature>
<evidence type="ECO:0000256" key="2">
    <source>
        <dbReference type="ARBA" id="ARBA00022448"/>
    </source>
</evidence>
<dbReference type="GO" id="GO:0005886">
    <property type="term" value="C:plasma membrane"/>
    <property type="evidence" value="ECO:0007669"/>
    <property type="project" value="UniProtKB-SubCell"/>
</dbReference>
<keyword evidence="7 11" id="KW-1133">Transmembrane helix</keyword>
<dbReference type="InterPro" id="IPR017871">
    <property type="entry name" value="ABC_transporter-like_CS"/>
</dbReference>
<dbReference type="InterPro" id="IPR001646">
    <property type="entry name" value="5peptide_repeat"/>
</dbReference>
<dbReference type="GO" id="GO:0098796">
    <property type="term" value="C:membrane protein complex"/>
    <property type="evidence" value="ECO:0007669"/>
    <property type="project" value="UniProtKB-ARBA"/>
</dbReference>
<evidence type="ECO:0000256" key="10">
    <source>
        <dbReference type="SAM" id="MobiDB-lite"/>
    </source>
</evidence>
<comment type="caution">
    <text evidence="13">The sequence shown here is derived from an EMBL/GenBank/DDBJ whole genome shotgun (WGS) entry which is preliminary data.</text>
</comment>
<evidence type="ECO:0000313" key="14">
    <source>
        <dbReference type="Proteomes" id="UP000280444"/>
    </source>
</evidence>
<evidence type="ECO:0000256" key="1">
    <source>
        <dbReference type="ARBA" id="ARBA00004429"/>
    </source>
</evidence>
<dbReference type="PANTHER" id="PTHR42798:SF6">
    <property type="entry name" value="CELL DIVISION ATP-BINDING PROTEIN FTSE"/>
    <property type="match status" value="1"/>
</dbReference>
<evidence type="ECO:0000256" key="5">
    <source>
        <dbReference type="ARBA" id="ARBA00022741"/>
    </source>
</evidence>
<reference evidence="13 14" key="1">
    <citation type="submission" date="2018-11" db="EMBL/GenBank/DDBJ databases">
        <title>Genomes From Bacteria Associated with the Canine Oral Cavity: a Test Case for Automated Genome-Based Taxonomic Assignment.</title>
        <authorList>
            <person name="Coil D.A."/>
            <person name="Jospin G."/>
            <person name="Darling A.E."/>
            <person name="Wallis C."/>
            <person name="Davis I.J."/>
            <person name="Harris S."/>
            <person name="Eisen J.A."/>
            <person name="Holcombe L.J."/>
            <person name="O'Flynn C."/>
        </authorList>
    </citation>
    <scope>NUCLEOTIDE SEQUENCE [LARGE SCALE GENOMIC DNA]</scope>
    <source>
        <strain evidence="13 14">OH770</strain>
    </source>
</reference>
<dbReference type="InterPro" id="IPR017911">
    <property type="entry name" value="MacB-like_ATP-bd"/>
</dbReference>
<dbReference type="AlphaFoldDB" id="A0A3P1SER7"/>
<dbReference type="CDD" id="cd03255">
    <property type="entry name" value="ABC_MJ0796_LolCDE_FtsE"/>
    <property type="match status" value="1"/>
</dbReference>
<dbReference type="PANTHER" id="PTHR42798">
    <property type="entry name" value="LIPOPROTEIN-RELEASING SYSTEM ATP-BINDING PROTEIN LOLD"/>
    <property type="match status" value="1"/>
</dbReference>
<dbReference type="FunFam" id="3.40.50.300:FF:000032">
    <property type="entry name" value="Export ABC transporter ATP-binding protein"/>
    <property type="match status" value="1"/>
</dbReference>
<dbReference type="InterPro" id="IPR003439">
    <property type="entry name" value="ABC_transporter-like_ATP-bd"/>
</dbReference>
<evidence type="ECO:0000259" key="12">
    <source>
        <dbReference type="PROSITE" id="PS50893"/>
    </source>
</evidence>
<feature type="transmembrane region" description="Helical" evidence="11">
    <location>
        <begin position="264"/>
        <end position="284"/>
    </location>
</feature>
<dbReference type="Pfam" id="PF00805">
    <property type="entry name" value="Pentapeptide"/>
    <property type="match status" value="1"/>
</dbReference>
<evidence type="ECO:0000256" key="4">
    <source>
        <dbReference type="ARBA" id="ARBA00022692"/>
    </source>
</evidence>
<evidence type="ECO:0000256" key="6">
    <source>
        <dbReference type="ARBA" id="ARBA00022840"/>
    </source>
</evidence>
<dbReference type="GO" id="GO:0005524">
    <property type="term" value="F:ATP binding"/>
    <property type="evidence" value="ECO:0007669"/>
    <property type="project" value="UniProtKB-KW"/>
</dbReference>
<evidence type="ECO:0000256" key="9">
    <source>
        <dbReference type="ARBA" id="ARBA00038388"/>
    </source>
</evidence>
<dbReference type="Pfam" id="PF00005">
    <property type="entry name" value="ABC_tran"/>
    <property type="match status" value="1"/>
</dbReference>
<dbReference type="InterPro" id="IPR003593">
    <property type="entry name" value="AAA+_ATPase"/>
</dbReference>
<dbReference type="GO" id="GO:0022857">
    <property type="term" value="F:transmembrane transporter activity"/>
    <property type="evidence" value="ECO:0007669"/>
    <property type="project" value="UniProtKB-ARBA"/>
</dbReference>
<feature type="region of interest" description="Disordered" evidence="10">
    <location>
        <begin position="324"/>
        <end position="348"/>
    </location>
</feature>
<dbReference type="PROSITE" id="PS50893">
    <property type="entry name" value="ABC_TRANSPORTER_2"/>
    <property type="match status" value="1"/>
</dbReference>
<dbReference type="RefSeq" id="WP_124870288.1">
    <property type="nucleotide sequence ID" value="NZ_RQZF01000005.1"/>
</dbReference>
<sequence>MLELRSIRKAYTTASLVQVALNDVSVAFRDNEFIAILGQSGSGKTTMLNIIGGLDQFDAGDLVIDGISTRDYKDRDWDTYRNNRIGFVFQAYNLITHQSVLANVELALTLSGVSRSERRERARQALVDVGLADHIHKKPNQLSGGQMQRVAIARALVNDPEILLADEPTGALDSATSVQVMDLLKEVAKDRLVIMVTHNPELAHHYATRIVELADGRVIADSDPFDPTAHEQREAKDIRRASMSFFTALALSFSNLMTKKGRTLMTAFAGSIGIIGIAAILALANGVNEYIAQREEELLTTYPLSIEKVGFDFGVFFEQRSGHIADDSPQSQEDAEGGQSVTTARTDSRFDDTLDRVTNNDLRSLRTFLLRDGGNISSHVQSIDYTYKVTPHLFLPMDAKYVKDEPVQAHPSTLLEQQGVEAALPAFFAANAQTDVFRQLPSSPGIYEDNIGLVKGNWPQSKEEMILVLPASGELVDVLEYNMGLRDRSEITKSLDRHNLRGRSSGASAADKGQSGDAGGADAPTSASSQSGREERVYSYDEFMKVTYKLINAGDRYTWDESLKVWADQSKNKEHMTRLVNAGETLKIVGVAKALEVDDAPALVPGIYYTPELTEHLIRTSEKSGIVKDQLARPNINVVTGKSFDEEGKEDPLKGFDMSKLLSIDEAKIQEAFGGGADALASKLSGLDMSGLDLSGLDLSGMDLSGLDMSNLDLSSLDMSQIDLSGVSAAVDPSAIDFSALTAQFPELAKVDLVKIAQAAFADGVIAPDAGQRLTPLLNSLAQDFLLYQQQHAGEGKSITDLAIEFFSQESVSARVRDTLTDPQIINQDKLLANLTKALGEDPALQHVSQAMMDTLVSSVGEQLAKAFMNTISQAIGTQIQQAMAQTMTALMTQIQEQIVSQLQNAAASFQGSMADAFTIDEKKLAEAFVFKANAEELSTIFTSILTSSRDTYDTNLKKFGHGDLTDPDTINIYPLSFEDKEHVKTILEDYNTSMRDQGQDKKVITYTDFVGALMSGVTEIVNMISTMLIAFVAISLVVSSIMIGIITYISVLERKKEIGILRSIGASRGDIRRVFNAETILVGFLAGVIGIGVTLLLTIPANAIVEAQFDVTGIAQLPVVASIILIAISVVLTLIAGLIPAGKAAKADPVEALRSE</sequence>
<dbReference type="GO" id="GO:0016887">
    <property type="term" value="F:ATP hydrolysis activity"/>
    <property type="evidence" value="ECO:0007669"/>
    <property type="project" value="InterPro"/>
</dbReference>
<dbReference type="PROSITE" id="PS00211">
    <property type="entry name" value="ABC_TRANSPORTER_1"/>
    <property type="match status" value="1"/>
</dbReference>
<dbReference type="Proteomes" id="UP000280444">
    <property type="component" value="Unassembled WGS sequence"/>
</dbReference>
<proteinExistence type="inferred from homology"/>
<dbReference type="Gene3D" id="2.160.20.80">
    <property type="entry name" value="E3 ubiquitin-protein ligase SopA"/>
    <property type="match status" value="1"/>
</dbReference>
<dbReference type="InterPro" id="IPR003838">
    <property type="entry name" value="ABC3_permease_C"/>
</dbReference>
<comment type="subcellular location">
    <subcellularLocation>
        <location evidence="1">Cell inner membrane</location>
        <topology evidence="1">Multi-pass membrane protein</topology>
    </subcellularLocation>
</comment>
<keyword evidence="14" id="KW-1185">Reference proteome</keyword>
<dbReference type="Pfam" id="PF02687">
    <property type="entry name" value="FtsX"/>
    <property type="match status" value="1"/>
</dbReference>
<keyword evidence="5" id="KW-0547">Nucleotide-binding</keyword>
<dbReference type="InterPro" id="IPR027417">
    <property type="entry name" value="P-loop_NTPase"/>
</dbReference>
<evidence type="ECO:0000256" key="7">
    <source>
        <dbReference type="ARBA" id="ARBA00022989"/>
    </source>
</evidence>
<protein>
    <submittedName>
        <fullName evidence="13">ATP-binding cassette domain-containing protein</fullName>
    </submittedName>
</protein>
<feature type="transmembrane region" description="Helical" evidence="11">
    <location>
        <begin position="1028"/>
        <end position="1053"/>
    </location>
</feature>
<name>A0A3P1SER7_9ACTO</name>
<dbReference type="OrthoDB" id="2079174at2"/>
<organism evidence="13 14">
    <name type="scientific">Schaalia canis</name>
    <dbReference type="NCBI Taxonomy" id="100469"/>
    <lineage>
        <taxon>Bacteria</taxon>
        <taxon>Bacillati</taxon>
        <taxon>Actinomycetota</taxon>
        <taxon>Actinomycetes</taxon>
        <taxon>Actinomycetales</taxon>
        <taxon>Actinomycetaceae</taxon>
        <taxon>Schaalia</taxon>
    </lineage>
</organism>
<keyword evidence="3" id="KW-1003">Cell membrane</keyword>
<keyword evidence="6 13" id="KW-0067">ATP-binding</keyword>
<feature type="transmembrane region" description="Helical" evidence="11">
    <location>
        <begin position="1074"/>
        <end position="1100"/>
    </location>
</feature>